<organism evidence="1 2">
    <name type="scientific">Acetobacter aceti</name>
    <dbReference type="NCBI Taxonomy" id="435"/>
    <lineage>
        <taxon>Bacteria</taxon>
        <taxon>Pseudomonadati</taxon>
        <taxon>Pseudomonadota</taxon>
        <taxon>Alphaproteobacteria</taxon>
        <taxon>Acetobacterales</taxon>
        <taxon>Acetobacteraceae</taxon>
        <taxon>Acetobacter</taxon>
        <taxon>Acetobacter subgen. Acetobacter</taxon>
    </lineage>
</organism>
<name>A0A6S6PEP1_ACEAC</name>
<reference evidence="1 2" key="1">
    <citation type="submission" date="2020-07" db="EMBL/GenBank/DDBJ databases">
        <title>Complete Genome Sequence of an acetic acid bacterium, Acetobacter aceti JCM20276.</title>
        <authorList>
            <person name="Hirose Y."/>
            <person name="Mihara H."/>
        </authorList>
    </citation>
    <scope>NUCLEOTIDE SEQUENCE [LARGE SCALE GENOMIC DNA]</scope>
    <source>
        <strain evidence="1 2">JCM20276</strain>
    </source>
</reference>
<accession>A0A6S6PEP1</accession>
<dbReference type="Proteomes" id="UP000515220">
    <property type="component" value="Chromosome"/>
</dbReference>
<evidence type="ECO:0000313" key="2">
    <source>
        <dbReference type="Proteomes" id="UP000515220"/>
    </source>
</evidence>
<gene>
    <name evidence="1" type="ORF">AAJCM20276_08320</name>
</gene>
<sequence>MSSVNSNDSGDKLYGCDEGLGIDFIQKRFCFLDVGSLPVCQEKSHSLSRSIDYGVNFGDPEENPLSAPTVCHSDHTSAFTLSVKTEKNITGQAEVQASVPPPCPLCNFL</sequence>
<dbReference type="AlphaFoldDB" id="A0A6S6PEP1"/>
<evidence type="ECO:0000313" key="1">
    <source>
        <dbReference type="EMBL" id="BCI66208.1"/>
    </source>
</evidence>
<protein>
    <submittedName>
        <fullName evidence="1">Uncharacterized protein</fullName>
    </submittedName>
</protein>
<proteinExistence type="predicted"/>
<dbReference type="EMBL" id="AP023326">
    <property type="protein sequence ID" value="BCI66208.1"/>
    <property type="molecule type" value="Genomic_DNA"/>
</dbReference>